<evidence type="ECO:0000313" key="4">
    <source>
        <dbReference type="Proteomes" id="UP000194420"/>
    </source>
</evidence>
<organism evidence="3 4">
    <name type="scientific">Altererythrobacter xiamenensis</name>
    <dbReference type="NCBI Taxonomy" id="1316679"/>
    <lineage>
        <taxon>Bacteria</taxon>
        <taxon>Pseudomonadati</taxon>
        <taxon>Pseudomonadota</taxon>
        <taxon>Alphaproteobacteria</taxon>
        <taxon>Sphingomonadales</taxon>
        <taxon>Erythrobacteraceae</taxon>
        <taxon>Altererythrobacter</taxon>
    </lineage>
</organism>
<dbReference type="PROSITE" id="PS51318">
    <property type="entry name" value="TAT"/>
    <property type="match status" value="1"/>
</dbReference>
<reference evidence="4" key="1">
    <citation type="submission" date="2017-04" db="EMBL/GenBank/DDBJ databases">
        <authorList>
            <person name="Varghese N."/>
            <person name="Submissions S."/>
        </authorList>
    </citation>
    <scope>NUCLEOTIDE SEQUENCE [LARGE SCALE GENOMIC DNA]</scope>
</reference>
<feature type="domain" description="Gp49 pectin lyase-like" evidence="2">
    <location>
        <begin position="235"/>
        <end position="458"/>
    </location>
</feature>
<dbReference type="InterPro" id="IPR011050">
    <property type="entry name" value="Pectin_lyase_fold/virulence"/>
</dbReference>
<gene>
    <name evidence="3" type="ORF">SAMN06297468_1308</name>
</gene>
<evidence type="ECO:0000259" key="2">
    <source>
        <dbReference type="Pfam" id="PF22442"/>
    </source>
</evidence>
<dbReference type="Pfam" id="PF22442">
    <property type="entry name" value="Gp49_Pectate_lyase_like"/>
    <property type="match status" value="1"/>
</dbReference>
<protein>
    <recommendedName>
        <fullName evidence="2">Gp49 pectin lyase-like domain-containing protein</fullName>
    </recommendedName>
</protein>
<dbReference type="Proteomes" id="UP000194420">
    <property type="component" value="Unassembled WGS sequence"/>
</dbReference>
<dbReference type="EMBL" id="FXWG01000002">
    <property type="protein sequence ID" value="SMQ69061.1"/>
    <property type="molecule type" value="Genomic_DNA"/>
</dbReference>
<dbReference type="OrthoDB" id="8117495at2"/>
<name>A0A1Y6F674_9SPHN</name>
<keyword evidence="4" id="KW-1185">Reference proteome</keyword>
<accession>A0A1Y6F674</accession>
<dbReference type="InterPro" id="IPR006311">
    <property type="entry name" value="TAT_signal"/>
</dbReference>
<dbReference type="AlphaFoldDB" id="A0A1Y6F674"/>
<dbReference type="Gene3D" id="2.160.20.10">
    <property type="entry name" value="Single-stranded right-handed beta-helix, Pectin lyase-like"/>
    <property type="match status" value="1"/>
</dbReference>
<evidence type="ECO:0000256" key="1">
    <source>
        <dbReference type="SAM" id="SignalP"/>
    </source>
</evidence>
<dbReference type="SUPFAM" id="SSF51126">
    <property type="entry name" value="Pectin lyase-like"/>
    <property type="match status" value="1"/>
</dbReference>
<feature type="chain" id="PRO_5011003978" description="Gp49 pectin lyase-like domain-containing protein" evidence="1">
    <location>
        <begin position="34"/>
        <end position="492"/>
    </location>
</feature>
<dbReference type="InterPro" id="IPR054136">
    <property type="entry name" value="Gp49_pectate_lyase-like"/>
</dbReference>
<sequence>MGFSFSRPGRRAFFQGALAAGGLAVLGPRKAFAAIDADAALQGSNDLTDLVNSLVQAGGGQALVLGPRRYVIRPETEVGSLIIEAPQGRAVIGSAGGPGHYLLASNGSSRPLPRLAENVCQGSRSLRFVAAHGLRPGDWIRIFDPRPSSYSAVRSEYRQGFNAVVSETFDNKIVLVEPVPCSLDRRAGRALHIEPTSPTLRNLSLQSGSLSAARFTNTKYLGLHDIAVEASAPHGIYVERSLDFVITGTNIRNAGSRSGSDYGLAIGNSEKGRVLDCDLWARRHGISVGGGGASDAIPNRSVEIKACAIGNERDALVHAADMHGNCERTSFANCVVTGGVSIAGKDNSISGCSISSMRNGVCVVGTEVLGGSLKIVDCILRSSADASQGYRGIIDFGGNSIAIGRHTVAPLSILIAGLEVEATGQSTSSRVIELRNRGSAVPVDLTVRGLHVEMDAVGTLVSLRNHQSNSWNGSIVISGITGDKPHTRTSGH</sequence>
<feature type="signal peptide" evidence="1">
    <location>
        <begin position="1"/>
        <end position="33"/>
    </location>
</feature>
<keyword evidence="1" id="KW-0732">Signal</keyword>
<proteinExistence type="predicted"/>
<dbReference type="RefSeq" id="WP_143255976.1">
    <property type="nucleotide sequence ID" value="NZ_FXWG01000002.1"/>
</dbReference>
<dbReference type="InterPro" id="IPR012334">
    <property type="entry name" value="Pectin_lyas_fold"/>
</dbReference>
<evidence type="ECO:0000313" key="3">
    <source>
        <dbReference type="EMBL" id="SMQ69061.1"/>
    </source>
</evidence>